<proteinExistence type="inferred from homology"/>
<evidence type="ECO:0000256" key="4">
    <source>
        <dbReference type="ARBA" id="ARBA00023136"/>
    </source>
</evidence>
<accession>A0ABR8RZS7</accession>
<dbReference type="InterPro" id="IPR023271">
    <property type="entry name" value="Aquaporin-like"/>
</dbReference>
<dbReference type="PANTHER" id="PTHR30520:SF8">
    <property type="entry name" value="NITRITE TRANSPORTER NIRC"/>
    <property type="match status" value="1"/>
</dbReference>
<evidence type="ECO:0000256" key="7">
    <source>
        <dbReference type="SAM" id="Phobius"/>
    </source>
</evidence>
<dbReference type="Proteomes" id="UP000648352">
    <property type="component" value="Unassembled WGS sequence"/>
</dbReference>
<feature type="transmembrane region" description="Helical" evidence="7">
    <location>
        <begin position="189"/>
        <end position="212"/>
    </location>
</feature>
<organism evidence="8 9">
    <name type="scientific">Microbacterium pullorum</name>
    <dbReference type="NCBI Taxonomy" id="2762236"/>
    <lineage>
        <taxon>Bacteria</taxon>
        <taxon>Bacillati</taxon>
        <taxon>Actinomycetota</taxon>
        <taxon>Actinomycetes</taxon>
        <taxon>Micrococcales</taxon>
        <taxon>Microbacteriaceae</taxon>
        <taxon>Microbacterium</taxon>
    </lineage>
</organism>
<dbReference type="Gene3D" id="1.20.1080.10">
    <property type="entry name" value="Glycerol uptake facilitator protein"/>
    <property type="match status" value="1"/>
</dbReference>
<comment type="subcellular location">
    <subcellularLocation>
        <location evidence="1">Membrane</location>
        <topology evidence="1">Multi-pass membrane protein</topology>
    </subcellularLocation>
</comment>
<dbReference type="Pfam" id="PF01226">
    <property type="entry name" value="Form_Nir_trans"/>
    <property type="match status" value="1"/>
</dbReference>
<dbReference type="EMBL" id="JACSQP010000002">
    <property type="protein sequence ID" value="MBD7956717.1"/>
    <property type="molecule type" value="Genomic_DNA"/>
</dbReference>
<name>A0ABR8RZS7_9MICO</name>
<keyword evidence="4 7" id="KW-0472">Membrane</keyword>
<evidence type="ECO:0000313" key="9">
    <source>
        <dbReference type="Proteomes" id="UP000648352"/>
    </source>
</evidence>
<protein>
    <submittedName>
        <fullName evidence="8">Formate/nitrite transporter family protein</fullName>
    </submittedName>
</protein>
<comment type="similarity">
    <text evidence="5">Belongs to the FNT transporter (TC 1.A.16) family.</text>
</comment>
<feature type="region of interest" description="Disordered" evidence="6">
    <location>
        <begin position="258"/>
        <end position="280"/>
    </location>
</feature>
<dbReference type="PANTHER" id="PTHR30520">
    <property type="entry name" value="FORMATE TRANSPORTER-RELATED"/>
    <property type="match status" value="1"/>
</dbReference>
<reference evidence="8 9" key="1">
    <citation type="submission" date="2020-08" db="EMBL/GenBank/DDBJ databases">
        <title>A Genomic Blueprint of the Chicken Gut Microbiome.</title>
        <authorList>
            <person name="Gilroy R."/>
            <person name="Ravi A."/>
            <person name="Getino M."/>
            <person name="Pursley I."/>
            <person name="Horton D.L."/>
            <person name="Alikhan N.-F."/>
            <person name="Baker D."/>
            <person name="Gharbi K."/>
            <person name="Hall N."/>
            <person name="Watson M."/>
            <person name="Adriaenssens E.M."/>
            <person name="Foster-Nyarko E."/>
            <person name="Jarju S."/>
            <person name="Secka A."/>
            <person name="Antonio M."/>
            <person name="Oren A."/>
            <person name="Chaudhuri R."/>
            <person name="La Ragione R.M."/>
            <person name="Hildebrand F."/>
            <person name="Pallen M.J."/>
        </authorList>
    </citation>
    <scope>NUCLEOTIDE SEQUENCE [LARGE SCALE GENOMIC DNA]</scope>
    <source>
        <strain evidence="8 9">Sa4CUA7</strain>
    </source>
</reference>
<comment type="caution">
    <text evidence="8">The sequence shown here is derived from an EMBL/GenBank/DDBJ whole genome shotgun (WGS) entry which is preliminary data.</text>
</comment>
<evidence type="ECO:0000256" key="3">
    <source>
        <dbReference type="ARBA" id="ARBA00022989"/>
    </source>
</evidence>
<evidence type="ECO:0000256" key="2">
    <source>
        <dbReference type="ARBA" id="ARBA00022692"/>
    </source>
</evidence>
<sequence length="280" mass="28332">MLSIEQALAVQNDAAAHKAHGLSTPARFVVSGMLAGAYLGIGVVLMLSTAGPITAAGSGAGKLVSGAVFGAALTLVVFAGGELATSSMMTLTQGALMRRVHAGRAALALGVTVVANLLGAVAFSALVAGAGVMHSNPGAAAMLTDMLAAKAHESPGELFLRGILCNVLVCLAIWMCARLTTDGPKIAVILLAILAFIASGFEHVVANMTTYALGMMLGVGDATWAHFGSNMLWVGLGNLVGGALLVGMAYWFVGGSPRAERPRESAEEADSAPGVVRRPH</sequence>
<feature type="transmembrane region" description="Helical" evidence="7">
    <location>
        <begin position="105"/>
        <end position="128"/>
    </location>
</feature>
<dbReference type="InterPro" id="IPR000292">
    <property type="entry name" value="For/NO2_transpt"/>
</dbReference>
<evidence type="ECO:0000313" key="8">
    <source>
        <dbReference type="EMBL" id="MBD7956717.1"/>
    </source>
</evidence>
<evidence type="ECO:0000256" key="1">
    <source>
        <dbReference type="ARBA" id="ARBA00004141"/>
    </source>
</evidence>
<dbReference type="PROSITE" id="PS01006">
    <property type="entry name" value="FORMATE_NITRITE_TP_2"/>
    <property type="match status" value="1"/>
</dbReference>
<gene>
    <name evidence="8" type="ORF">H9651_03625</name>
</gene>
<keyword evidence="3 7" id="KW-1133">Transmembrane helix</keyword>
<evidence type="ECO:0000256" key="5">
    <source>
        <dbReference type="ARBA" id="ARBA00049660"/>
    </source>
</evidence>
<dbReference type="InterPro" id="IPR024002">
    <property type="entry name" value="For/NO2_transpt_CS"/>
</dbReference>
<feature type="transmembrane region" description="Helical" evidence="7">
    <location>
        <begin position="28"/>
        <end position="51"/>
    </location>
</feature>
<evidence type="ECO:0000256" key="6">
    <source>
        <dbReference type="SAM" id="MobiDB-lite"/>
    </source>
</evidence>
<dbReference type="RefSeq" id="WP_191717737.1">
    <property type="nucleotide sequence ID" value="NZ_JACSQP010000002.1"/>
</dbReference>
<feature type="transmembrane region" description="Helical" evidence="7">
    <location>
        <begin position="63"/>
        <end position="84"/>
    </location>
</feature>
<keyword evidence="2 7" id="KW-0812">Transmembrane</keyword>
<feature type="transmembrane region" description="Helical" evidence="7">
    <location>
        <begin position="158"/>
        <end position="177"/>
    </location>
</feature>
<keyword evidence="9" id="KW-1185">Reference proteome</keyword>
<feature type="transmembrane region" description="Helical" evidence="7">
    <location>
        <begin position="232"/>
        <end position="253"/>
    </location>
</feature>